<dbReference type="Proteomes" id="UP001153292">
    <property type="component" value="Chromosome 23"/>
</dbReference>
<evidence type="ECO:0000256" key="2">
    <source>
        <dbReference type="SAM" id="SignalP"/>
    </source>
</evidence>
<evidence type="ECO:0000313" key="4">
    <source>
        <dbReference type="Proteomes" id="UP001153292"/>
    </source>
</evidence>
<feature type="region of interest" description="Disordered" evidence="1">
    <location>
        <begin position="428"/>
        <end position="447"/>
    </location>
</feature>
<evidence type="ECO:0000256" key="1">
    <source>
        <dbReference type="SAM" id="MobiDB-lite"/>
    </source>
</evidence>
<reference evidence="3" key="1">
    <citation type="submission" date="2021-12" db="EMBL/GenBank/DDBJ databases">
        <authorList>
            <person name="King R."/>
        </authorList>
    </citation>
    <scope>NUCLEOTIDE SEQUENCE</scope>
</reference>
<feature type="signal peptide" evidence="2">
    <location>
        <begin position="1"/>
        <end position="19"/>
    </location>
</feature>
<sequence>MWPIFSALVLISSVPAVYCQFFECHDDPSFDPQEGALSELQFTWLGALQYIHVKNGTPHYFRVPRVVLITRQFVLSTAVDAAQIPDGYALGNVAFGDYERDEVECRLTVEELSRGAECDPAILLMPIADVLLHPEYKHFGAKNSLAILKLITPIKSKYMLPACLPFKNHLMLRNGRQTKDRLYHVDFASDVPRDFIEEEKEVTRIRLLPRELCYLYDNPENATGKVPRRMACTTGCGFHSGAPSLVHEHTGHWSIVALSQGGFPCPDPLRARRPPAPPRHILIHPYVPWITAAITGKAVGAFAKDDPFGFIMPRASIYDQLGHGWLGHWWMGGLRCYDRGEAADDIFKFYHEIFSLKPTTFTYMSYYLEIDAAHGTIVICVKVGMPYQLGKPRVWELDTPVVKVRIPLITFSHQYQLQVEAWAYNATSSSTSEEPSSTSEEEPEDDY</sequence>
<keyword evidence="2" id="KW-0732">Signal</keyword>
<feature type="compositionally biased region" description="Low complexity" evidence="1">
    <location>
        <begin position="428"/>
        <end position="438"/>
    </location>
</feature>
<evidence type="ECO:0008006" key="5">
    <source>
        <dbReference type="Google" id="ProtNLM"/>
    </source>
</evidence>
<keyword evidence="4" id="KW-1185">Reference proteome</keyword>
<gene>
    <name evidence="3" type="ORF">CHILSU_LOCUS6735</name>
</gene>
<dbReference type="InterPro" id="IPR009003">
    <property type="entry name" value="Peptidase_S1_PA"/>
</dbReference>
<dbReference type="Gene3D" id="2.40.10.10">
    <property type="entry name" value="Trypsin-like serine proteases"/>
    <property type="match status" value="1"/>
</dbReference>
<accession>A0ABN8B4M2</accession>
<feature type="chain" id="PRO_5046059875" description="Peptidase S1 domain-containing protein" evidence="2">
    <location>
        <begin position="20"/>
        <end position="447"/>
    </location>
</feature>
<dbReference type="InterPro" id="IPR043504">
    <property type="entry name" value="Peptidase_S1_PA_chymotrypsin"/>
</dbReference>
<dbReference type="EMBL" id="OU963916">
    <property type="protein sequence ID" value="CAH0403460.1"/>
    <property type="molecule type" value="Genomic_DNA"/>
</dbReference>
<name>A0ABN8B4M2_CHISP</name>
<evidence type="ECO:0000313" key="3">
    <source>
        <dbReference type="EMBL" id="CAH0403460.1"/>
    </source>
</evidence>
<proteinExistence type="predicted"/>
<dbReference type="SUPFAM" id="SSF50494">
    <property type="entry name" value="Trypsin-like serine proteases"/>
    <property type="match status" value="1"/>
</dbReference>
<protein>
    <recommendedName>
        <fullName evidence="5">Peptidase S1 domain-containing protein</fullName>
    </recommendedName>
</protein>
<organism evidence="3 4">
    <name type="scientific">Chilo suppressalis</name>
    <name type="common">Asiatic rice borer moth</name>
    <dbReference type="NCBI Taxonomy" id="168631"/>
    <lineage>
        <taxon>Eukaryota</taxon>
        <taxon>Metazoa</taxon>
        <taxon>Ecdysozoa</taxon>
        <taxon>Arthropoda</taxon>
        <taxon>Hexapoda</taxon>
        <taxon>Insecta</taxon>
        <taxon>Pterygota</taxon>
        <taxon>Neoptera</taxon>
        <taxon>Endopterygota</taxon>
        <taxon>Lepidoptera</taxon>
        <taxon>Glossata</taxon>
        <taxon>Ditrysia</taxon>
        <taxon>Pyraloidea</taxon>
        <taxon>Crambidae</taxon>
        <taxon>Crambinae</taxon>
        <taxon>Chilo</taxon>
    </lineage>
</organism>